<accession>A0ABY6GD64</accession>
<keyword evidence="1" id="KW-1133">Transmembrane helix</keyword>
<sequence length="238" mass="25873">MRRRRHQRERGMSLLIVIVIVLLTMLMAVWAARTALFNELIVGNDADYQRTFEAAQALLQDAELDILGQNADGSVCQPSSADGKVCRRTASVWFVDEEKDIVGLLAVLEARPNVPCLQGICAKRTGKQDFWNDSALLAQMRADGVGARYGEFTGALKKDLSNPILQTTAAGQGGWYWVEVLPYASSGSGLITNLGGAAKLELNLNPAVVYRITAVAQGLKPSTQVVLQSTLARQKLKD</sequence>
<dbReference type="InterPro" id="IPR025746">
    <property type="entry name" value="PilX_N_dom"/>
</dbReference>
<feature type="transmembrane region" description="Helical" evidence="1">
    <location>
        <begin position="12"/>
        <end position="32"/>
    </location>
</feature>
<dbReference type="Pfam" id="PF14341">
    <property type="entry name" value="PilX_N"/>
    <property type="match status" value="1"/>
</dbReference>
<keyword evidence="1" id="KW-0472">Membrane</keyword>
<evidence type="ECO:0000256" key="1">
    <source>
        <dbReference type="SAM" id="Phobius"/>
    </source>
</evidence>
<name>A0ABY6GD64_9BURK</name>
<keyword evidence="1" id="KW-0812">Transmembrane</keyword>
<evidence type="ECO:0000313" key="5">
    <source>
        <dbReference type="Proteomes" id="UP001162800"/>
    </source>
</evidence>
<dbReference type="RefSeq" id="WP_231044049.1">
    <property type="nucleotide sequence ID" value="NZ_CP106881.1"/>
</dbReference>
<organism evidence="4 5">
    <name type="scientific">Comamonas endophytica</name>
    <dbReference type="NCBI Taxonomy" id="2949090"/>
    <lineage>
        <taxon>Bacteria</taxon>
        <taxon>Pseudomonadati</taxon>
        <taxon>Pseudomonadota</taxon>
        <taxon>Betaproteobacteria</taxon>
        <taxon>Burkholderiales</taxon>
        <taxon>Comamonadaceae</taxon>
        <taxon>Comamonas</taxon>
    </lineage>
</organism>
<reference evidence="4" key="1">
    <citation type="submission" date="2022-09" db="EMBL/GenBank/DDBJ databases">
        <title>The complete genome of Acidovorax sp. 5MLIR.</title>
        <authorList>
            <person name="Liu L."/>
            <person name="Yue J."/>
            <person name="Yang F."/>
            <person name="Yuan J."/>
            <person name="Li L."/>
        </authorList>
    </citation>
    <scope>NUCLEOTIDE SEQUENCE</scope>
    <source>
        <strain evidence="4">5MLIR</strain>
    </source>
</reference>
<feature type="domain" description="PilX/PilW C-terminal" evidence="2">
    <location>
        <begin position="118"/>
        <end position="232"/>
    </location>
</feature>
<proteinExistence type="predicted"/>
<evidence type="ECO:0000313" key="4">
    <source>
        <dbReference type="EMBL" id="UYG52414.1"/>
    </source>
</evidence>
<dbReference type="Pfam" id="PF13681">
    <property type="entry name" value="PilX"/>
    <property type="match status" value="1"/>
</dbReference>
<keyword evidence="5" id="KW-1185">Reference proteome</keyword>
<feature type="domain" description="Type 4 fimbrial biogenesis protein PilX N-terminal" evidence="3">
    <location>
        <begin position="10"/>
        <end position="57"/>
    </location>
</feature>
<protein>
    <submittedName>
        <fullName evidence="4">Pilus assembly protein</fullName>
    </submittedName>
</protein>
<dbReference type="EMBL" id="CP106881">
    <property type="protein sequence ID" value="UYG52414.1"/>
    <property type="molecule type" value="Genomic_DNA"/>
</dbReference>
<gene>
    <name evidence="4" type="ORF">M9799_03995</name>
</gene>
<dbReference type="InterPro" id="IPR025205">
    <property type="entry name" value="PilX/PilW_C"/>
</dbReference>
<dbReference type="Proteomes" id="UP001162800">
    <property type="component" value="Chromosome"/>
</dbReference>
<evidence type="ECO:0000259" key="3">
    <source>
        <dbReference type="Pfam" id="PF14341"/>
    </source>
</evidence>
<evidence type="ECO:0000259" key="2">
    <source>
        <dbReference type="Pfam" id="PF13681"/>
    </source>
</evidence>